<dbReference type="SUPFAM" id="SSF48600">
    <property type="entry name" value="Chorismate mutase II"/>
    <property type="match status" value="1"/>
</dbReference>
<dbReference type="PANTHER" id="PTHR21145">
    <property type="entry name" value="CHORISMATE MUTASE"/>
    <property type="match status" value="1"/>
</dbReference>
<evidence type="ECO:0000256" key="8">
    <source>
        <dbReference type="ARBA" id="ARBA00023235"/>
    </source>
</evidence>
<dbReference type="InterPro" id="IPR008238">
    <property type="entry name" value="Chorismate_mutase_AroQ_euk"/>
</dbReference>
<keyword evidence="10" id="KW-1185">Reference proteome</keyword>
<dbReference type="GO" id="GO:0005737">
    <property type="term" value="C:cytoplasm"/>
    <property type="evidence" value="ECO:0007669"/>
    <property type="project" value="UniProtKB-SubCell"/>
</dbReference>
<keyword evidence="5" id="KW-0963">Cytoplasm</keyword>
<keyword evidence="7" id="KW-0057">Aromatic amino acid biosynthesis</keyword>
<dbReference type="STRING" id="3916.A0A1S3U012"/>
<evidence type="ECO:0000256" key="4">
    <source>
        <dbReference type="ARBA" id="ARBA00012404"/>
    </source>
</evidence>
<dbReference type="NCBIfam" id="TIGR01802">
    <property type="entry name" value="CM_pl-yst"/>
    <property type="match status" value="1"/>
</dbReference>
<dbReference type="EC" id="5.4.99.5" evidence="4"/>
<dbReference type="GeneID" id="106760428"/>
<accession>A0A1S3U012</accession>
<protein>
    <recommendedName>
        <fullName evidence="4">chorismate mutase</fullName>
        <ecNumber evidence="4">5.4.99.5</ecNumber>
    </recommendedName>
</protein>
<dbReference type="InterPro" id="IPR002701">
    <property type="entry name" value="CM_II_prokaryot"/>
</dbReference>
<dbReference type="GO" id="GO:0009073">
    <property type="term" value="P:aromatic amino acid family biosynthetic process"/>
    <property type="evidence" value="ECO:0007669"/>
    <property type="project" value="InterPro"/>
</dbReference>
<evidence type="ECO:0000256" key="7">
    <source>
        <dbReference type="ARBA" id="ARBA00023141"/>
    </source>
</evidence>
<comment type="catalytic activity">
    <reaction evidence="1">
        <text>chorismate = prephenate</text>
        <dbReference type="Rhea" id="RHEA:13897"/>
        <dbReference type="ChEBI" id="CHEBI:29748"/>
        <dbReference type="ChEBI" id="CHEBI:29934"/>
        <dbReference type="EC" id="5.4.99.5"/>
    </reaction>
</comment>
<evidence type="ECO:0000256" key="5">
    <source>
        <dbReference type="ARBA" id="ARBA00022490"/>
    </source>
</evidence>
<evidence type="ECO:0000256" key="1">
    <source>
        <dbReference type="ARBA" id="ARBA00000824"/>
    </source>
</evidence>
<dbReference type="RefSeq" id="XP_014499344.1">
    <property type="nucleotide sequence ID" value="XM_014643858.2"/>
</dbReference>
<keyword evidence="6" id="KW-0028">Amino-acid biosynthesis</keyword>
<dbReference type="InterPro" id="IPR037039">
    <property type="entry name" value="CM_AroQ_sf_eucaryotic"/>
</dbReference>
<evidence type="ECO:0000313" key="11">
    <source>
        <dbReference type="RefSeq" id="XP_014499344.1"/>
    </source>
</evidence>
<evidence type="ECO:0000256" key="3">
    <source>
        <dbReference type="ARBA" id="ARBA00004817"/>
    </source>
</evidence>
<dbReference type="Proteomes" id="UP000087766">
    <property type="component" value="Chromosome 5"/>
</dbReference>
<evidence type="ECO:0000256" key="2">
    <source>
        <dbReference type="ARBA" id="ARBA00004496"/>
    </source>
</evidence>
<dbReference type="GO" id="GO:0004106">
    <property type="term" value="F:chorismate mutase activity"/>
    <property type="evidence" value="ECO:0007669"/>
    <property type="project" value="UniProtKB-EC"/>
</dbReference>
<organism evidence="10 11">
    <name type="scientific">Vigna radiata var. radiata</name>
    <name type="common">Mung bean</name>
    <name type="synonym">Phaseolus aureus</name>
    <dbReference type="NCBI Taxonomy" id="3916"/>
    <lineage>
        <taxon>Eukaryota</taxon>
        <taxon>Viridiplantae</taxon>
        <taxon>Streptophyta</taxon>
        <taxon>Embryophyta</taxon>
        <taxon>Tracheophyta</taxon>
        <taxon>Spermatophyta</taxon>
        <taxon>Magnoliopsida</taxon>
        <taxon>eudicotyledons</taxon>
        <taxon>Gunneridae</taxon>
        <taxon>Pentapetalae</taxon>
        <taxon>rosids</taxon>
        <taxon>fabids</taxon>
        <taxon>Fabales</taxon>
        <taxon>Fabaceae</taxon>
        <taxon>Papilionoideae</taxon>
        <taxon>50 kb inversion clade</taxon>
        <taxon>NPAAA clade</taxon>
        <taxon>indigoferoid/millettioid clade</taxon>
        <taxon>Phaseoleae</taxon>
        <taxon>Vigna</taxon>
    </lineage>
</organism>
<dbReference type="PANTHER" id="PTHR21145:SF12">
    <property type="entry name" value="CHORISMATE MUTASE"/>
    <property type="match status" value="1"/>
</dbReference>
<dbReference type="OrthoDB" id="191918at2759"/>
<feature type="domain" description="Chorismate mutase" evidence="9">
    <location>
        <begin position="151"/>
        <end position="253"/>
    </location>
</feature>
<reference evidence="10" key="1">
    <citation type="journal article" date="2014" name="Nat. Commun.">
        <title>Genome sequence of mungbean and insights into evolution within Vigna species.</title>
        <authorList>
            <person name="Kang Y.J."/>
            <person name="Kim S.K."/>
            <person name="Kim M.Y."/>
            <person name="Lestari P."/>
            <person name="Kim K.H."/>
            <person name="Ha B.K."/>
            <person name="Jun T.H."/>
            <person name="Hwang W.J."/>
            <person name="Lee T."/>
            <person name="Lee J."/>
            <person name="Shim S."/>
            <person name="Yoon M.Y."/>
            <person name="Jang Y.E."/>
            <person name="Han K.S."/>
            <person name="Taeprayoon P."/>
            <person name="Yoon N."/>
            <person name="Somta P."/>
            <person name="Tanya P."/>
            <person name="Kim K.S."/>
            <person name="Gwag J.G."/>
            <person name="Moon J.K."/>
            <person name="Lee Y.H."/>
            <person name="Park B.S."/>
            <person name="Bombarely A."/>
            <person name="Doyle J.J."/>
            <person name="Jackson S.A."/>
            <person name="Schafleitner R."/>
            <person name="Srinives P."/>
            <person name="Varshney R.K."/>
            <person name="Lee S.H."/>
        </authorList>
    </citation>
    <scope>NUCLEOTIDE SEQUENCE [LARGE SCALE GENOMIC DNA]</scope>
    <source>
        <strain evidence="10">cv. VC1973A</strain>
    </source>
</reference>
<dbReference type="PROSITE" id="PS51169">
    <property type="entry name" value="CHORISMATE_MUT_3"/>
    <property type="match status" value="1"/>
</dbReference>
<evidence type="ECO:0000256" key="6">
    <source>
        <dbReference type="ARBA" id="ARBA00022605"/>
    </source>
</evidence>
<proteinExistence type="predicted"/>
<comment type="subcellular location">
    <subcellularLocation>
        <location evidence="2">Cytoplasm</location>
    </subcellularLocation>
</comment>
<evidence type="ECO:0000313" key="10">
    <source>
        <dbReference type="Proteomes" id="UP000087766"/>
    </source>
</evidence>
<dbReference type="InterPro" id="IPR036263">
    <property type="entry name" value="Chorismate_II_sf"/>
</dbReference>
<gene>
    <name evidence="11" type="primary">LOC106760428</name>
</gene>
<dbReference type="KEGG" id="vra:106760428"/>
<comment type="pathway">
    <text evidence="3">Metabolic intermediate biosynthesis; prephenate biosynthesis; prephenate from chorismate: step 1/1.</text>
</comment>
<dbReference type="GO" id="GO:0046417">
    <property type="term" value="P:chorismate metabolic process"/>
    <property type="evidence" value="ECO:0007669"/>
    <property type="project" value="InterPro"/>
</dbReference>
<keyword evidence="8" id="KW-0413">Isomerase</keyword>
<dbReference type="Gene3D" id="1.10.590.10">
    <property type="entry name" value="Chorismate mutase, AroQ class superfamily, eukaryotic"/>
    <property type="match status" value="1"/>
</dbReference>
<dbReference type="UniPathway" id="UPA00120">
    <property type="reaction ID" value="UER00203"/>
</dbReference>
<dbReference type="Pfam" id="PF01817">
    <property type="entry name" value="CM_2"/>
    <property type="match status" value="1"/>
</dbReference>
<evidence type="ECO:0000259" key="9">
    <source>
        <dbReference type="Pfam" id="PF01817"/>
    </source>
</evidence>
<sequence>MDPIKFRCKECHKRVEAQYTLDSVRASLARQEDTIIFALIERAKFPLNNFGHNRLFGSDEYIGSMINGLVLKTEAVQSKAGRYINPEENPFFPENLPPSAAPDYPFSEFLQGAGASININKEIWEVYFHELIPMFIKCGDDGNHAQSVLADLTLLQAISRRIHYGKFVAEVKFRESPKIYEPLIRAKDSEGLMDELSSESVEERVVKRVERKATVFGQEVSLEYDVSGDTYMINSVASKLYKKYLIPLTKKVQVEYLLKRLD</sequence>
<reference evidence="11" key="2">
    <citation type="submission" date="2025-08" db="UniProtKB">
        <authorList>
            <consortium name="RefSeq"/>
        </authorList>
    </citation>
    <scope>IDENTIFICATION</scope>
    <source>
        <tissue evidence="11">Leaf</tissue>
    </source>
</reference>
<dbReference type="AlphaFoldDB" id="A0A1S3U012"/>
<name>A0A1S3U012_VIGRR</name>